<evidence type="ECO:0000313" key="2">
    <source>
        <dbReference type="Proteomes" id="UP000627369"/>
    </source>
</evidence>
<gene>
    <name evidence="1" type="ORF">GCM10017772_33110</name>
</gene>
<dbReference type="AlphaFoldDB" id="A0A919KY65"/>
<keyword evidence="2" id="KW-1185">Reference proteome</keyword>
<sequence>MTTLRLASPSVATDGAWLAAADVTTISTLLDIEYRLVGGIATTLLTHLHGVADRVPARETADADMGVPIPVCADPRLPEALSQLGYTQEDGSRFVRDDPDERRVIDVLVPSYGGKHVANQEHGSLVVDAVPGLSLALALPATKVVLVAHLSTGSTVELALLLPDVRAALILKSYAYRERLTDRDAVDVWRLLESAESAGLEADDWPARVSGRDAAAYLHKFFGTAGAPGARRASPVPATQARVRLLVQKLIPRPE</sequence>
<name>A0A919KY65_9MICO</name>
<accession>A0A919KY65</accession>
<reference evidence="1" key="2">
    <citation type="submission" date="2020-09" db="EMBL/GenBank/DDBJ databases">
        <authorList>
            <person name="Sun Q."/>
            <person name="Zhou Y."/>
        </authorList>
    </citation>
    <scope>NUCLEOTIDE SEQUENCE</scope>
    <source>
        <strain evidence="1">CGMCC 4.7398</strain>
    </source>
</reference>
<comment type="caution">
    <text evidence="1">The sequence shown here is derived from an EMBL/GenBank/DDBJ whole genome shotgun (WGS) entry which is preliminary data.</text>
</comment>
<dbReference type="Proteomes" id="UP000627369">
    <property type="component" value="Unassembled WGS sequence"/>
</dbReference>
<organism evidence="1 2">
    <name type="scientific">Promicromonospora soli</name>
    <dbReference type="NCBI Taxonomy" id="2035533"/>
    <lineage>
        <taxon>Bacteria</taxon>
        <taxon>Bacillati</taxon>
        <taxon>Actinomycetota</taxon>
        <taxon>Actinomycetes</taxon>
        <taxon>Micrococcales</taxon>
        <taxon>Promicromonosporaceae</taxon>
        <taxon>Promicromonospora</taxon>
    </lineage>
</organism>
<protein>
    <recommendedName>
        <fullName evidence="3">Nucleotidyltransferase AbiEii toxin of type IV toxin-antitoxin system</fullName>
    </recommendedName>
</protein>
<evidence type="ECO:0008006" key="3">
    <source>
        <dbReference type="Google" id="ProtNLM"/>
    </source>
</evidence>
<reference evidence="1" key="1">
    <citation type="journal article" date="2014" name="Int. J. Syst. Evol. Microbiol.">
        <title>Complete genome sequence of Corynebacterium casei LMG S-19264T (=DSM 44701T), isolated from a smear-ripened cheese.</title>
        <authorList>
            <consortium name="US DOE Joint Genome Institute (JGI-PGF)"/>
            <person name="Walter F."/>
            <person name="Albersmeier A."/>
            <person name="Kalinowski J."/>
            <person name="Ruckert C."/>
        </authorList>
    </citation>
    <scope>NUCLEOTIDE SEQUENCE</scope>
    <source>
        <strain evidence="1">CGMCC 4.7398</strain>
    </source>
</reference>
<evidence type="ECO:0000313" key="1">
    <source>
        <dbReference type="EMBL" id="GHH75926.1"/>
    </source>
</evidence>
<dbReference type="RefSeq" id="WP_189670395.1">
    <property type="nucleotide sequence ID" value="NZ_BNAS01000005.1"/>
</dbReference>
<proteinExistence type="predicted"/>
<dbReference type="EMBL" id="BNAS01000005">
    <property type="protein sequence ID" value="GHH75926.1"/>
    <property type="molecule type" value="Genomic_DNA"/>
</dbReference>